<evidence type="ECO:0000256" key="7">
    <source>
        <dbReference type="ARBA" id="ARBA00023136"/>
    </source>
</evidence>
<sequence length="657" mass="74675">MSEDPHQKYLKLQGPILILGASGFVGANLFHALFAVRQDVFGVTTRANPWRLENIPLEQILVTDLLSLTNLHRLLDQVKPRTVFDCIAYGAYSFEEKQERIHQTNYILVVRLLEALRQRGVHRYIHAGSSSEYGSQSAGPSEDTPCLPNSHYAVSKVSAAHAIQYMGQHHGLPCVNLRLYSIYGPYEDASRLIPTLIAKGLQGELPSFVHPDIARDFIYVADACEAFIDAALNLEKADYGHSFNIGSGRKVTIREVAEMARTRFAIADQPTFSMPNRQWDLPDWYANPTRANTRLRWSARTSFEEGFDKTIAWYRQLSSPEAYLASTKSKADEPYSVSVIVACYKDGQAIPYLHERLTKTFKKLEIDYEIILVNDCSPDNSEEIIRALSHQDYHTIGISHSRNFGSQAAFRSGMEIAKKNACVLMDGDLQDPPELIEQFVAQWRNGYEVVYGRRVKRVAPWYMQLAYKGFYRLFSHFAYMEIPRDAGDFSLIDRRVVTAMLRFPERDLFLRGVRAFVGFRQTGVDYIRPERMFGRSTNNLFANLEWAKKGIFSFSNTPLTLLSTASWILFFLVMVFGGFQILSKLIWPEIAPRGITTLMLVMMFFGASNLLAISLVGEYVAKILSESKQRPLFIRSAFIRNGEVMKISQATNQNAMD</sequence>
<dbReference type="InterPro" id="IPR029044">
    <property type="entry name" value="Nucleotide-diphossugar_trans"/>
</dbReference>
<protein>
    <submittedName>
        <fullName evidence="11">Undecaprenyl-phosphate 4-deoxy-4-formamido-L-arabinose transferase</fullName>
        <ecNumber evidence="11">2.4.2.53</ecNumber>
    </submittedName>
</protein>
<keyword evidence="2 11" id="KW-0328">Glycosyltransferase</keyword>
<dbReference type="InterPro" id="IPR050256">
    <property type="entry name" value="Glycosyltransferase_2"/>
</dbReference>
<evidence type="ECO:0000313" key="12">
    <source>
        <dbReference type="Proteomes" id="UP001628193"/>
    </source>
</evidence>
<dbReference type="SUPFAM" id="SSF53448">
    <property type="entry name" value="Nucleotide-diphospho-sugar transferases"/>
    <property type="match status" value="1"/>
</dbReference>
<dbReference type="InterPro" id="IPR001509">
    <property type="entry name" value="Epimerase_deHydtase"/>
</dbReference>
<proteinExistence type="predicted"/>
<feature type="transmembrane region" description="Helical" evidence="8">
    <location>
        <begin position="12"/>
        <end position="36"/>
    </location>
</feature>
<evidence type="ECO:0000256" key="6">
    <source>
        <dbReference type="ARBA" id="ARBA00022989"/>
    </source>
</evidence>
<organism evidence="11 12">
    <name type="scientific">Candidatus Magnetaquiglobus chichijimensis</name>
    <dbReference type="NCBI Taxonomy" id="3141448"/>
    <lineage>
        <taxon>Bacteria</taxon>
        <taxon>Pseudomonadati</taxon>
        <taxon>Pseudomonadota</taxon>
        <taxon>Magnetococcia</taxon>
        <taxon>Magnetococcales</taxon>
        <taxon>Candidatus Magnetaquicoccaceae</taxon>
        <taxon>Candidatus Magnetaquiglobus</taxon>
    </lineage>
</organism>
<gene>
    <name evidence="11" type="primary">arnC_1</name>
    <name evidence="11" type="ORF">SIID45300_02122</name>
</gene>
<keyword evidence="6 8" id="KW-1133">Transmembrane helix</keyword>
<feature type="transmembrane region" description="Helical" evidence="8">
    <location>
        <begin position="559"/>
        <end position="582"/>
    </location>
</feature>
<evidence type="ECO:0000256" key="5">
    <source>
        <dbReference type="ARBA" id="ARBA00022985"/>
    </source>
</evidence>
<evidence type="ECO:0000256" key="8">
    <source>
        <dbReference type="SAM" id="Phobius"/>
    </source>
</evidence>
<comment type="caution">
    <text evidence="11">The sequence shown here is derived from an EMBL/GenBank/DDBJ whole genome shotgun (WGS) entry which is preliminary data.</text>
</comment>
<dbReference type="Pfam" id="PF01370">
    <property type="entry name" value="Epimerase"/>
    <property type="match status" value="1"/>
</dbReference>
<evidence type="ECO:0000256" key="3">
    <source>
        <dbReference type="ARBA" id="ARBA00022679"/>
    </source>
</evidence>
<dbReference type="InterPro" id="IPR036291">
    <property type="entry name" value="NAD(P)-bd_dom_sf"/>
</dbReference>
<feature type="transmembrane region" description="Helical" evidence="8">
    <location>
        <begin position="594"/>
        <end position="621"/>
    </location>
</feature>
<dbReference type="CDD" id="cd04187">
    <property type="entry name" value="DPM1_like_bac"/>
    <property type="match status" value="1"/>
</dbReference>
<dbReference type="Proteomes" id="UP001628193">
    <property type="component" value="Unassembled WGS sequence"/>
</dbReference>
<evidence type="ECO:0000313" key="11">
    <source>
        <dbReference type="EMBL" id="GAB0057790.1"/>
    </source>
</evidence>
<feature type="domain" description="Glycosyltransferase 2-like" evidence="9">
    <location>
        <begin position="338"/>
        <end position="497"/>
    </location>
</feature>
<dbReference type="RefSeq" id="WP_420905481.1">
    <property type="nucleotide sequence ID" value="NZ_BAAFGK010000004.1"/>
</dbReference>
<dbReference type="Gene3D" id="3.90.550.10">
    <property type="entry name" value="Spore Coat Polysaccharide Biosynthesis Protein SpsA, Chain A"/>
    <property type="match status" value="1"/>
</dbReference>
<dbReference type="PANTHER" id="PTHR48090">
    <property type="entry name" value="UNDECAPRENYL-PHOSPHATE 4-DEOXY-4-FORMAMIDO-L-ARABINOSE TRANSFERASE-RELATED"/>
    <property type="match status" value="1"/>
</dbReference>
<dbReference type="EC" id="2.4.2.53" evidence="11"/>
<name>A0ABQ0CA95_9PROT</name>
<dbReference type="Gene3D" id="3.40.50.720">
    <property type="entry name" value="NAD(P)-binding Rossmann-like Domain"/>
    <property type="match status" value="1"/>
</dbReference>
<keyword evidence="1" id="KW-1003">Cell membrane</keyword>
<feature type="domain" description="NAD-dependent epimerase/dehydratase" evidence="10">
    <location>
        <begin position="16"/>
        <end position="246"/>
    </location>
</feature>
<reference evidence="11 12" key="1">
    <citation type="submission" date="2024-09" db="EMBL/GenBank/DDBJ databases">
        <title>Draft genome sequence of Candidatus Magnetaquicoccaceae bacterium FCR-1.</title>
        <authorList>
            <person name="Shimoshige H."/>
            <person name="Shimamura S."/>
            <person name="Taoka A."/>
            <person name="Kobayashi H."/>
            <person name="Maekawa T."/>
        </authorList>
    </citation>
    <scope>NUCLEOTIDE SEQUENCE [LARGE SCALE GENOMIC DNA]</scope>
    <source>
        <strain evidence="11 12">FCR-1</strain>
    </source>
</reference>
<accession>A0ABQ0CA95</accession>
<evidence type="ECO:0000256" key="4">
    <source>
        <dbReference type="ARBA" id="ARBA00022692"/>
    </source>
</evidence>
<keyword evidence="7 8" id="KW-0472">Membrane</keyword>
<evidence type="ECO:0000256" key="2">
    <source>
        <dbReference type="ARBA" id="ARBA00022676"/>
    </source>
</evidence>
<evidence type="ECO:0000259" key="9">
    <source>
        <dbReference type="Pfam" id="PF00535"/>
    </source>
</evidence>
<dbReference type="EMBL" id="BAAFGK010000004">
    <property type="protein sequence ID" value="GAB0057790.1"/>
    <property type="molecule type" value="Genomic_DNA"/>
</dbReference>
<keyword evidence="5" id="KW-0448">Lipopolysaccharide biosynthesis</keyword>
<dbReference type="GO" id="GO:0099621">
    <property type="term" value="F:undecaprenyl-phosphate 4-deoxy-4-formamido-L-arabinose transferase activity"/>
    <property type="evidence" value="ECO:0007669"/>
    <property type="project" value="UniProtKB-EC"/>
</dbReference>
<dbReference type="PANTHER" id="PTHR48090:SF3">
    <property type="entry name" value="UNDECAPRENYL-PHOSPHATE 4-DEOXY-4-FORMAMIDO-L-ARABINOSE TRANSFERASE"/>
    <property type="match status" value="1"/>
</dbReference>
<evidence type="ECO:0000259" key="10">
    <source>
        <dbReference type="Pfam" id="PF01370"/>
    </source>
</evidence>
<keyword evidence="4 8" id="KW-0812">Transmembrane</keyword>
<dbReference type="InterPro" id="IPR001173">
    <property type="entry name" value="Glyco_trans_2-like"/>
</dbReference>
<keyword evidence="12" id="KW-1185">Reference proteome</keyword>
<keyword evidence="3 11" id="KW-0808">Transferase</keyword>
<dbReference type="Pfam" id="PF00535">
    <property type="entry name" value="Glycos_transf_2"/>
    <property type="match status" value="1"/>
</dbReference>
<evidence type="ECO:0000256" key="1">
    <source>
        <dbReference type="ARBA" id="ARBA00022475"/>
    </source>
</evidence>
<dbReference type="SUPFAM" id="SSF51735">
    <property type="entry name" value="NAD(P)-binding Rossmann-fold domains"/>
    <property type="match status" value="1"/>
</dbReference>